<protein>
    <submittedName>
        <fullName evidence="1">Uncharacterized protein</fullName>
    </submittedName>
</protein>
<dbReference type="EMBL" id="ADVG01000004">
    <property type="protein sequence ID" value="EFH80961.1"/>
    <property type="molecule type" value="Genomic_DNA"/>
</dbReference>
<dbReference type="AlphaFoldDB" id="D6U2J7"/>
<dbReference type="Proteomes" id="UP000004508">
    <property type="component" value="Unassembled WGS sequence"/>
</dbReference>
<name>D6U2J7_KTERA</name>
<gene>
    <name evidence="1" type="ORF">Krac_1605</name>
</gene>
<evidence type="ECO:0000313" key="2">
    <source>
        <dbReference type="Proteomes" id="UP000004508"/>
    </source>
</evidence>
<organism evidence="1 2">
    <name type="scientific">Ktedonobacter racemifer DSM 44963</name>
    <dbReference type="NCBI Taxonomy" id="485913"/>
    <lineage>
        <taxon>Bacteria</taxon>
        <taxon>Bacillati</taxon>
        <taxon>Chloroflexota</taxon>
        <taxon>Ktedonobacteria</taxon>
        <taxon>Ktedonobacterales</taxon>
        <taxon>Ktedonobacteraceae</taxon>
        <taxon>Ktedonobacter</taxon>
    </lineage>
</organism>
<dbReference type="InParanoid" id="D6U2J7"/>
<reference evidence="1 2" key="1">
    <citation type="journal article" date="2011" name="Stand. Genomic Sci.">
        <title>Non-contiguous finished genome sequence and contextual data of the filamentous soil bacterium Ktedonobacter racemifer type strain (SOSP1-21).</title>
        <authorList>
            <person name="Chang Y.J."/>
            <person name="Land M."/>
            <person name="Hauser L."/>
            <person name="Chertkov O."/>
            <person name="Del Rio T.G."/>
            <person name="Nolan M."/>
            <person name="Copeland A."/>
            <person name="Tice H."/>
            <person name="Cheng J.F."/>
            <person name="Lucas S."/>
            <person name="Han C."/>
            <person name="Goodwin L."/>
            <person name="Pitluck S."/>
            <person name="Ivanova N."/>
            <person name="Ovchinikova G."/>
            <person name="Pati A."/>
            <person name="Chen A."/>
            <person name="Palaniappan K."/>
            <person name="Mavromatis K."/>
            <person name="Liolios K."/>
            <person name="Brettin T."/>
            <person name="Fiebig A."/>
            <person name="Rohde M."/>
            <person name="Abt B."/>
            <person name="Goker M."/>
            <person name="Detter J.C."/>
            <person name="Woyke T."/>
            <person name="Bristow J."/>
            <person name="Eisen J.A."/>
            <person name="Markowitz V."/>
            <person name="Hugenholtz P."/>
            <person name="Kyrpides N.C."/>
            <person name="Klenk H.P."/>
            <person name="Lapidus A."/>
        </authorList>
    </citation>
    <scope>NUCLEOTIDE SEQUENCE [LARGE SCALE GENOMIC DNA]</scope>
    <source>
        <strain evidence="2">DSM 44963</strain>
    </source>
</reference>
<evidence type="ECO:0000313" key="1">
    <source>
        <dbReference type="EMBL" id="EFH80961.1"/>
    </source>
</evidence>
<proteinExistence type="predicted"/>
<accession>D6U2J7</accession>
<sequence>MYQYRHIARVPRKIDGGLPGGVCSTNNVIHLYLGYTPQELDWKQSNPNKNRSNIYIGIDFVYHGHTRHALSLVKGHVIFYC</sequence>
<comment type="caution">
    <text evidence="1">The sequence shown here is derived from an EMBL/GenBank/DDBJ whole genome shotgun (WGS) entry which is preliminary data.</text>
</comment>
<keyword evidence="2" id="KW-1185">Reference proteome</keyword>